<keyword evidence="2 5" id="KW-0808">Transferase</keyword>
<evidence type="ECO:0000256" key="2">
    <source>
        <dbReference type="ARBA" id="ARBA00022679"/>
    </source>
</evidence>
<dbReference type="OrthoDB" id="6093671at2759"/>
<dbReference type="STRING" id="133412.A0A1R1X7F9"/>
<keyword evidence="1 5" id="KW-0489">Methyltransferase</keyword>
<keyword evidence="4 5" id="KW-0694">RNA-binding</keyword>
<proteinExistence type="inferred from homology"/>
<evidence type="ECO:0000313" key="8">
    <source>
        <dbReference type="Proteomes" id="UP000187283"/>
    </source>
</evidence>
<dbReference type="EMBL" id="LSSN01004941">
    <property type="protein sequence ID" value="OMJ10563.1"/>
    <property type="molecule type" value="Genomic_DNA"/>
</dbReference>
<dbReference type="PRINTS" id="PR02008">
    <property type="entry name" value="RCMTFAMILY"/>
</dbReference>
<dbReference type="PANTHER" id="PTHR22807">
    <property type="entry name" value="NOP2 YEAST -RELATED NOL1/NOP2/FMU SUN DOMAIN-CONTAINING"/>
    <property type="match status" value="1"/>
</dbReference>
<feature type="binding site" evidence="5">
    <location>
        <position position="205"/>
    </location>
    <ligand>
        <name>S-adenosyl-L-methionine</name>
        <dbReference type="ChEBI" id="CHEBI:59789"/>
    </ligand>
</feature>
<evidence type="ECO:0000256" key="1">
    <source>
        <dbReference type="ARBA" id="ARBA00022603"/>
    </source>
</evidence>
<keyword evidence="3 5" id="KW-0949">S-adenosyl-L-methionine</keyword>
<name>A0A1R1X7F9_9FUNG</name>
<organism evidence="7 8">
    <name type="scientific">Smittium culicis</name>
    <dbReference type="NCBI Taxonomy" id="133412"/>
    <lineage>
        <taxon>Eukaryota</taxon>
        <taxon>Fungi</taxon>
        <taxon>Fungi incertae sedis</taxon>
        <taxon>Zoopagomycota</taxon>
        <taxon>Kickxellomycotina</taxon>
        <taxon>Harpellomycetes</taxon>
        <taxon>Harpellales</taxon>
        <taxon>Legeriomycetaceae</taxon>
        <taxon>Smittium</taxon>
    </lineage>
</organism>
<dbReference type="InterPro" id="IPR023267">
    <property type="entry name" value="RCMT"/>
</dbReference>
<feature type="binding site" evidence="5">
    <location>
        <position position="311"/>
    </location>
    <ligand>
        <name>S-adenosyl-L-methionine</name>
        <dbReference type="ChEBI" id="CHEBI:59789"/>
    </ligand>
</feature>
<sequence>MDTPTDQPIDYDNGPNEWSNEISSFYQNLNLDPDLYYCIDKLPRYARVVGFDYRINHISDPLTTQPPLKKYKLEDSKLPTQENTVQDNDKLNIAFKTDIQNLTSLSSQLEKEVGCQVSISNTILGLLRISNGKAKINSSNLYKTGKIIGFDLSSAIAAISLDVKPNDHVLDLCCAPGGKLLFIADKIHSHGAPHSLCSGSVTGVDISKKRLSTCQSLIKKSKSQSKIRIRLFASDGTTFNVPPPEDSWWDYSTLKQQSCKKLQPKEVPIDSISTPNIKPFFSSKLLRNIYTPPLEITADTRIRKYNKVLVDAECSHDGSLVHLSKYINSNSQSIFGKLDSDFLSQDRLESVSELQLDLILNGWNNLSTGGTLVYSTCSLSYKQNELVIAKFLETVFKNSSR</sequence>
<keyword evidence="8" id="KW-1185">Reference proteome</keyword>
<evidence type="ECO:0000313" key="7">
    <source>
        <dbReference type="EMBL" id="OMJ10563.1"/>
    </source>
</evidence>
<feature type="active site" description="Nucleophile" evidence="5">
    <location>
        <position position="377"/>
    </location>
</feature>
<reference evidence="7 8" key="1">
    <citation type="submission" date="2017-01" db="EMBL/GenBank/DDBJ databases">
        <authorList>
            <person name="Mah S.A."/>
            <person name="Swanson W.J."/>
            <person name="Moy G.W."/>
            <person name="Vacquier V.D."/>
        </authorList>
    </citation>
    <scope>NUCLEOTIDE SEQUENCE [LARGE SCALE GENOMIC DNA]</scope>
    <source>
        <strain evidence="7 8">GSMNP</strain>
    </source>
</reference>
<dbReference type="Gene3D" id="3.40.50.150">
    <property type="entry name" value="Vaccinia Virus protein VP39"/>
    <property type="match status" value="1"/>
</dbReference>
<dbReference type="GO" id="GO:0001510">
    <property type="term" value="P:RNA methylation"/>
    <property type="evidence" value="ECO:0007669"/>
    <property type="project" value="InterPro"/>
</dbReference>
<evidence type="ECO:0000256" key="4">
    <source>
        <dbReference type="ARBA" id="ARBA00022884"/>
    </source>
</evidence>
<evidence type="ECO:0000259" key="6">
    <source>
        <dbReference type="PROSITE" id="PS51686"/>
    </source>
</evidence>
<dbReference type="Proteomes" id="UP000187283">
    <property type="component" value="Unassembled WGS sequence"/>
</dbReference>
<dbReference type="InterPro" id="IPR029063">
    <property type="entry name" value="SAM-dependent_MTases_sf"/>
</dbReference>
<comment type="caution">
    <text evidence="7">The sequence shown here is derived from an EMBL/GenBank/DDBJ whole genome shotgun (WGS) entry which is preliminary data.</text>
</comment>
<feature type="binding site" evidence="5">
    <location>
        <begin position="173"/>
        <end position="179"/>
    </location>
    <ligand>
        <name>S-adenosyl-L-methionine</name>
        <dbReference type="ChEBI" id="CHEBI:59789"/>
    </ligand>
</feature>
<dbReference type="InterPro" id="IPR049560">
    <property type="entry name" value="MeTrfase_RsmB-F_NOP2_cat"/>
</dbReference>
<dbReference type="InterPro" id="IPR001678">
    <property type="entry name" value="MeTrfase_RsmB-F_NOP2_dom"/>
</dbReference>
<dbReference type="GO" id="GO:0008173">
    <property type="term" value="F:RNA methyltransferase activity"/>
    <property type="evidence" value="ECO:0007669"/>
    <property type="project" value="InterPro"/>
</dbReference>
<dbReference type="AlphaFoldDB" id="A0A1R1X7F9"/>
<dbReference type="GO" id="GO:0003723">
    <property type="term" value="F:RNA binding"/>
    <property type="evidence" value="ECO:0007669"/>
    <property type="project" value="UniProtKB-UniRule"/>
</dbReference>
<protein>
    <submittedName>
        <fullName evidence="7">tRNA (Cytosine(34)-C(5))-methyltransferase</fullName>
    </submittedName>
</protein>
<evidence type="ECO:0000256" key="3">
    <source>
        <dbReference type="ARBA" id="ARBA00022691"/>
    </source>
</evidence>
<gene>
    <name evidence="7" type="ORF">AYI70_g10249</name>
</gene>
<dbReference type="PROSITE" id="PS51686">
    <property type="entry name" value="SAM_MT_RSMB_NOP"/>
    <property type="match status" value="1"/>
</dbReference>
<dbReference type="CDD" id="cd02440">
    <property type="entry name" value="AdoMet_MTases"/>
    <property type="match status" value="1"/>
</dbReference>
<evidence type="ECO:0000256" key="5">
    <source>
        <dbReference type="PROSITE-ProRule" id="PRU01023"/>
    </source>
</evidence>
<feature type="domain" description="SAM-dependent MTase RsmB/NOP-type" evidence="6">
    <location>
        <begin position="59"/>
        <end position="401"/>
    </location>
</feature>
<dbReference type="PANTHER" id="PTHR22807:SF16">
    <property type="entry name" value="SAM-DEPENDENT MTASE RSMB_NOP-TYPE DOMAIN-CONTAINING PROTEIN"/>
    <property type="match status" value="1"/>
</dbReference>
<comment type="similarity">
    <text evidence="5">Belongs to the class I-like SAM-binding methyltransferase superfamily. RsmB/NOP family.</text>
</comment>
<accession>A0A1R1X7F9</accession>
<dbReference type="Pfam" id="PF01189">
    <property type="entry name" value="Methyltr_RsmB-F"/>
    <property type="match status" value="1"/>
</dbReference>
<feature type="binding site" evidence="5">
    <location>
        <position position="235"/>
    </location>
    <ligand>
        <name>S-adenosyl-L-methionine</name>
        <dbReference type="ChEBI" id="CHEBI:59789"/>
    </ligand>
</feature>
<dbReference type="SUPFAM" id="SSF53335">
    <property type="entry name" value="S-adenosyl-L-methionine-dependent methyltransferases"/>
    <property type="match status" value="1"/>
</dbReference>